<accession>A0A699KHY7</accession>
<proteinExistence type="predicted"/>
<sequence>MFRFGEIPFTTFFQEANARKQRIPNTTGQDIGKGNKAVVRSKGIHGGRCSSSSAIGEGDLVADDLYKDSSQCKRGSNIVDTSPTESSHTIWIYP</sequence>
<gene>
    <name evidence="2" type="ORF">Tci_666124</name>
</gene>
<dbReference type="AlphaFoldDB" id="A0A699KHY7"/>
<evidence type="ECO:0000313" key="2">
    <source>
        <dbReference type="EMBL" id="GFA94152.1"/>
    </source>
</evidence>
<evidence type="ECO:0000256" key="1">
    <source>
        <dbReference type="SAM" id="MobiDB-lite"/>
    </source>
</evidence>
<comment type="caution">
    <text evidence="2">The sequence shown here is derived from an EMBL/GenBank/DDBJ whole genome shotgun (WGS) entry which is preliminary data.</text>
</comment>
<dbReference type="EMBL" id="BKCJ010518580">
    <property type="protein sequence ID" value="GFA94152.1"/>
    <property type="molecule type" value="Genomic_DNA"/>
</dbReference>
<name>A0A699KHY7_TANCI</name>
<feature type="region of interest" description="Disordered" evidence="1">
    <location>
        <begin position="72"/>
        <end position="94"/>
    </location>
</feature>
<reference evidence="2" key="1">
    <citation type="journal article" date="2019" name="Sci. Rep.">
        <title>Draft genome of Tanacetum cinerariifolium, the natural source of mosquito coil.</title>
        <authorList>
            <person name="Yamashiro T."/>
            <person name="Shiraishi A."/>
            <person name="Satake H."/>
            <person name="Nakayama K."/>
        </authorList>
    </citation>
    <scope>NUCLEOTIDE SEQUENCE</scope>
</reference>
<protein>
    <submittedName>
        <fullName evidence="2">Uncharacterized protein</fullName>
    </submittedName>
</protein>
<organism evidence="2">
    <name type="scientific">Tanacetum cinerariifolium</name>
    <name type="common">Dalmatian daisy</name>
    <name type="synonym">Chrysanthemum cinerariifolium</name>
    <dbReference type="NCBI Taxonomy" id="118510"/>
    <lineage>
        <taxon>Eukaryota</taxon>
        <taxon>Viridiplantae</taxon>
        <taxon>Streptophyta</taxon>
        <taxon>Embryophyta</taxon>
        <taxon>Tracheophyta</taxon>
        <taxon>Spermatophyta</taxon>
        <taxon>Magnoliopsida</taxon>
        <taxon>eudicotyledons</taxon>
        <taxon>Gunneridae</taxon>
        <taxon>Pentapetalae</taxon>
        <taxon>asterids</taxon>
        <taxon>campanulids</taxon>
        <taxon>Asterales</taxon>
        <taxon>Asteraceae</taxon>
        <taxon>Asteroideae</taxon>
        <taxon>Anthemideae</taxon>
        <taxon>Anthemidinae</taxon>
        <taxon>Tanacetum</taxon>
    </lineage>
</organism>